<sequence length="548" mass="61912">MSTFPEAQIEFKGLYDSHFEERSKIDREIIELERQLHMLRVKRNALLPILSIPTDILLEIFEIAKIKSEDGSVLPFRMVEITWVCDRWRQVALNHPVFWTEICHSLSAMWKKTFLQRSRPAHISIRMDDAYKGSELRDTFPLEAPRIRHLEVYNGCLAEELVSTTPAPVLRSVKLWGHRSCNRPLFSGVAPYLTTVDMIGCEAFRFPIIPFPQLTELHLTRINPKLSIHECLIGLSLFPNLRNLTFHVALTDHSTAGVRLPQVSLPNLQFISVDEYPVSISSISTFLCQILGHPNVVTTVYASGLVGQVPAYLLLLAHLRVFETPKALSLYISNNYFNLTAFKSNEENPVTSVKILFRALDGQCGHLMQILRQIPLSTLSSITFVDPSGSSFPFPRALWSDITSPLPNLQKLVLDNIFASSFISYVGSLDPFIILPTLRGQPFPPPSTSISGENDITRALPFPALRSLTLNSLTANAEVTHSFYKVLKARKESGVGLEEFTLTDWGLLTFDDAPLDRCADRVRVEKHARRPLPNYFRDYSGNIPTTSR</sequence>
<reference evidence="1 2" key="1">
    <citation type="journal article" date="2019" name="Nat. Ecol. Evol.">
        <title>Megaphylogeny resolves global patterns of mushroom evolution.</title>
        <authorList>
            <person name="Varga T."/>
            <person name="Krizsan K."/>
            <person name="Foldi C."/>
            <person name="Dima B."/>
            <person name="Sanchez-Garcia M."/>
            <person name="Sanchez-Ramirez S."/>
            <person name="Szollosi G.J."/>
            <person name="Szarkandi J.G."/>
            <person name="Papp V."/>
            <person name="Albert L."/>
            <person name="Andreopoulos W."/>
            <person name="Angelini C."/>
            <person name="Antonin V."/>
            <person name="Barry K.W."/>
            <person name="Bougher N.L."/>
            <person name="Buchanan P."/>
            <person name="Buyck B."/>
            <person name="Bense V."/>
            <person name="Catcheside P."/>
            <person name="Chovatia M."/>
            <person name="Cooper J."/>
            <person name="Damon W."/>
            <person name="Desjardin D."/>
            <person name="Finy P."/>
            <person name="Geml J."/>
            <person name="Haridas S."/>
            <person name="Hughes K."/>
            <person name="Justo A."/>
            <person name="Karasinski D."/>
            <person name="Kautmanova I."/>
            <person name="Kiss B."/>
            <person name="Kocsube S."/>
            <person name="Kotiranta H."/>
            <person name="LaButti K.M."/>
            <person name="Lechner B.E."/>
            <person name="Liimatainen K."/>
            <person name="Lipzen A."/>
            <person name="Lukacs Z."/>
            <person name="Mihaltcheva S."/>
            <person name="Morgado L.N."/>
            <person name="Niskanen T."/>
            <person name="Noordeloos M.E."/>
            <person name="Ohm R.A."/>
            <person name="Ortiz-Santana B."/>
            <person name="Ovrebo C."/>
            <person name="Racz N."/>
            <person name="Riley R."/>
            <person name="Savchenko A."/>
            <person name="Shiryaev A."/>
            <person name="Soop K."/>
            <person name="Spirin V."/>
            <person name="Szebenyi C."/>
            <person name="Tomsovsky M."/>
            <person name="Tulloss R.E."/>
            <person name="Uehling J."/>
            <person name="Grigoriev I.V."/>
            <person name="Vagvolgyi C."/>
            <person name="Papp T."/>
            <person name="Martin F.M."/>
            <person name="Miettinen O."/>
            <person name="Hibbett D.S."/>
            <person name="Nagy L.G."/>
        </authorList>
    </citation>
    <scope>NUCLEOTIDE SEQUENCE [LARGE SCALE GENOMIC DNA]</scope>
    <source>
        <strain evidence="1 2">NL-1719</strain>
    </source>
</reference>
<dbReference type="EMBL" id="ML208779">
    <property type="protein sequence ID" value="TFK60412.1"/>
    <property type="molecule type" value="Genomic_DNA"/>
</dbReference>
<name>A0ACD3A6G8_9AGAR</name>
<keyword evidence="2" id="KW-1185">Reference proteome</keyword>
<evidence type="ECO:0000313" key="2">
    <source>
        <dbReference type="Proteomes" id="UP000308600"/>
    </source>
</evidence>
<gene>
    <name evidence="1" type="ORF">BDN72DRAFT_883610</name>
</gene>
<evidence type="ECO:0000313" key="1">
    <source>
        <dbReference type="EMBL" id="TFK60412.1"/>
    </source>
</evidence>
<accession>A0ACD3A6G8</accession>
<dbReference type="Proteomes" id="UP000308600">
    <property type="component" value="Unassembled WGS sequence"/>
</dbReference>
<protein>
    <submittedName>
        <fullName evidence="1">Uncharacterized protein</fullName>
    </submittedName>
</protein>
<proteinExistence type="predicted"/>
<organism evidence="1 2">
    <name type="scientific">Pluteus cervinus</name>
    <dbReference type="NCBI Taxonomy" id="181527"/>
    <lineage>
        <taxon>Eukaryota</taxon>
        <taxon>Fungi</taxon>
        <taxon>Dikarya</taxon>
        <taxon>Basidiomycota</taxon>
        <taxon>Agaricomycotina</taxon>
        <taxon>Agaricomycetes</taxon>
        <taxon>Agaricomycetidae</taxon>
        <taxon>Agaricales</taxon>
        <taxon>Pluteineae</taxon>
        <taxon>Pluteaceae</taxon>
        <taxon>Pluteus</taxon>
    </lineage>
</organism>